<dbReference type="Pfam" id="PF08522">
    <property type="entry name" value="BT_3987-like_N"/>
    <property type="match status" value="1"/>
</dbReference>
<comment type="caution">
    <text evidence="2">The sequence shown here is derived from an EMBL/GenBank/DDBJ whole genome shotgun (WGS) entry which is preliminary data.</text>
</comment>
<gene>
    <name evidence="2" type="ORF">C802_02713</name>
</gene>
<reference evidence="2 3" key="1">
    <citation type="submission" date="2013-04" db="EMBL/GenBank/DDBJ databases">
        <title>The Genome Sequence of Bacteroides massiliensis dnLKV3.</title>
        <authorList>
            <consortium name="The Broad Institute Genomics Platform"/>
            <consortium name="The Broad Institute Genome Sequencing Center for Infectious Disease"/>
            <person name="Earl A."/>
            <person name="Xavier R."/>
            <person name="Kuhn K."/>
            <person name="Stappenbeck T."/>
            <person name="Walker B."/>
            <person name="Young S."/>
            <person name="Zeng Q."/>
            <person name="Gargeya S."/>
            <person name="Fitzgerald M."/>
            <person name="Haas B."/>
            <person name="Abouelleil A."/>
            <person name="Allen A.W."/>
            <person name="Alvarado L."/>
            <person name="Arachchi H.M."/>
            <person name="Berlin A.M."/>
            <person name="Chapman S.B."/>
            <person name="Gainer-Dewar J."/>
            <person name="Goldberg J."/>
            <person name="Griggs A."/>
            <person name="Gujja S."/>
            <person name="Hansen M."/>
            <person name="Howarth C."/>
            <person name="Imamovic A."/>
            <person name="Ireland A."/>
            <person name="Larimer J."/>
            <person name="McCowan C."/>
            <person name="Murphy C."/>
            <person name="Pearson M."/>
            <person name="Poon T.W."/>
            <person name="Priest M."/>
            <person name="Roberts A."/>
            <person name="Saif S."/>
            <person name="Shea T."/>
            <person name="Sisk P."/>
            <person name="Sykes S."/>
            <person name="Wortman J."/>
            <person name="Nusbaum C."/>
            <person name="Birren B."/>
        </authorList>
    </citation>
    <scope>NUCLEOTIDE SEQUENCE [LARGE SCALE GENOMIC DNA]</scope>
    <source>
        <strain evidence="3">dnLKV3</strain>
    </source>
</reference>
<dbReference type="Proteomes" id="UP000014200">
    <property type="component" value="Unassembled WGS sequence"/>
</dbReference>
<dbReference type="Gene3D" id="2.60.40.1740">
    <property type="entry name" value="hypothetical protein (bacova_03559)"/>
    <property type="match status" value="1"/>
</dbReference>
<dbReference type="RefSeq" id="WP_016277056.1">
    <property type="nucleotide sequence ID" value="NZ_JABVZU010000003.1"/>
</dbReference>
<evidence type="ECO:0000313" key="3">
    <source>
        <dbReference type="Proteomes" id="UP000014200"/>
    </source>
</evidence>
<dbReference type="GeneID" id="82155295"/>
<evidence type="ECO:0000313" key="2">
    <source>
        <dbReference type="EMBL" id="EOS11602.1"/>
    </source>
</evidence>
<dbReference type="HOGENOM" id="CLU_1313361_0_0_10"/>
<name>R9I5T6_9BACT</name>
<proteinExistence type="predicted"/>
<accession>R9I5T6</accession>
<dbReference type="AlphaFoldDB" id="R9I5T6"/>
<keyword evidence="3" id="KW-1185">Reference proteome</keyword>
<feature type="domain" description="BT-3987-like N-terminal" evidence="1">
    <location>
        <begin position="57"/>
        <end position="181"/>
    </location>
</feature>
<evidence type="ECO:0000259" key="1">
    <source>
        <dbReference type="Pfam" id="PF08522"/>
    </source>
</evidence>
<dbReference type="PATRIC" id="fig|1235788.3.peg.2783"/>
<dbReference type="InterPro" id="IPR013728">
    <property type="entry name" value="BT_3987-like_N"/>
</dbReference>
<organism evidence="2 3">
    <name type="scientific">Phocaeicola sartorii</name>
    <dbReference type="NCBI Taxonomy" id="671267"/>
    <lineage>
        <taxon>Bacteria</taxon>
        <taxon>Pseudomonadati</taxon>
        <taxon>Bacteroidota</taxon>
        <taxon>Bacteroidia</taxon>
        <taxon>Bacteroidales</taxon>
        <taxon>Bacteroidaceae</taxon>
        <taxon>Phocaeicola</taxon>
    </lineage>
</organism>
<protein>
    <recommendedName>
        <fullName evidence="1">BT-3987-like N-terminal domain-containing protein</fullName>
    </recommendedName>
</protein>
<dbReference type="PROSITE" id="PS51257">
    <property type="entry name" value="PROKAR_LIPOPROTEIN"/>
    <property type="match status" value="1"/>
</dbReference>
<dbReference type="STRING" id="1235788.C802_02713"/>
<sequence length="209" mass="23863">MKRNIKWISVLVATALFFGFTGCDNEYLDLKYKGDIDFNQLVLKQARNVWNGAECNTTYEFKFDEEKPVKNKECKLNLALYQDRVSAQDVTVDLTVNKDSLQTAIARADEGGLYTKYADVELLPEEYYTLQNGKLKLTANSKLSDDVSLTLYAPMLIEHIQNEVKADKTYVLPLTISNATAYAINEKVHTWMCFVKVAYVEKKEQKSAE</sequence>
<dbReference type="OrthoDB" id="9809583at2"/>
<dbReference type="EMBL" id="ASSP01000017">
    <property type="protein sequence ID" value="EOS11602.1"/>
    <property type="molecule type" value="Genomic_DNA"/>
</dbReference>